<comment type="caution">
    <text evidence="1">The sequence shown here is derived from an EMBL/GenBank/DDBJ whole genome shotgun (WGS) entry which is preliminary data.</text>
</comment>
<dbReference type="EMBL" id="BKCJ010565737">
    <property type="protein sequence ID" value="GFB16330.1"/>
    <property type="molecule type" value="Genomic_DNA"/>
</dbReference>
<feature type="non-terminal residue" evidence="1">
    <location>
        <position position="92"/>
    </location>
</feature>
<organism evidence="1">
    <name type="scientific">Tanacetum cinerariifolium</name>
    <name type="common">Dalmatian daisy</name>
    <name type="synonym">Chrysanthemum cinerariifolium</name>
    <dbReference type="NCBI Taxonomy" id="118510"/>
    <lineage>
        <taxon>Eukaryota</taxon>
        <taxon>Viridiplantae</taxon>
        <taxon>Streptophyta</taxon>
        <taxon>Embryophyta</taxon>
        <taxon>Tracheophyta</taxon>
        <taxon>Spermatophyta</taxon>
        <taxon>Magnoliopsida</taxon>
        <taxon>eudicotyledons</taxon>
        <taxon>Gunneridae</taxon>
        <taxon>Pentapetalae</taxon>
        <taxon>asterids</taxon>
        <taxon>campanulids</taxon>
        <taxon>Asterales</taxon>
        <taxon>Asteraceae</taxon>
        <taxon>Asteroideae</taxon>
        <taxon>Anthemideae</taxon>
        <taxon>Anthemidinae</taxon>
        <taxon>Tanacetum</taxon>
    </lineage>
</organism>
<gene>
    <name evidence="1" type="ORF">Tci_688301</name>
</gene>
<proteinExistence type="predicted"/>
<protein>
    <submittedName>
        <fullName evidence="1">Uncharacterized protein</fullName>
    </submittedName>
</protein>
<dbReference type="AlphaFoldDB" id="A0A699L1E3"/>
<accession>A0A699L1E3</accession>
<evidence type="ECO:0000313" key="1">
    <source>
        <dbReference type="EMBL" id="GFB16330.1"/>
    </source>
</evidence>
<sequence>MPSAATIASGMFKLDLEPLAPKLVHNKEIHINYLKHTQEQADILQGVTFYVQDTCPSAIKLSETNVVLASLFSEAGVIHVNWISYGRCITSR</sequence>
<reference evidence="1" key="1">
    <citation type="journal article" date="2019" name="Sci. Rep.">
        <title>Draft genome of Tanacetum cinerariifolium, the natural source of mosquito coil.</title>
        <authorList>
            <person name="Yamashiro T."/>
            <person name="Shiraishi A."/>
            <person name="Satake H."/>
            <person name="Nakayama K."/>
        </authorList>
    </citation>
    <scope>NUCLEOTIDE SEQUENCE</scope>
</reference>
<name>A0A699L1E3_TANCI</name>